<feature type="domain" description="PKS/mFAS DH" evidence="12">
    <location>
        <begin position="1008"/>
        <end position="1329"/>
    </location>
</feature>
<dbReference type="STRING" id="342668.A0A1B8GJG5"/>
<dbReference type="InterPro" id="IPR057326">
    <property type="entry name" value="KR_dom"/>
</dbReference>
<dbReference type="InterPro" id="IPR049551">
    <property type="entry name" value="PKS_DH_C"/>
</dbReference>
<dbReference type="InterPro" id="IPR042104">
    <property type="entry name" value="PKS_dehydratase_sf"/>
</dbReference>
<dbReference type="InterPro" id="IPR020841">
    <property type="entry name" value="PKS_Beta-ketoAc_synthase_dom"/>
</dbReference>
<dbReference type="Pfam" id="PF08659">
    <property type="entry name" value="KR"/>
    <property type="match status" value="1"/>
</dbReference>
<dbReference type="InterPro" id="IPR016036">
    <property type="entry name" value="Malonyl_transacylase_ACP-bd"/>
</dbReference>
<dbReference type="FunFam" id="3.40.47.10:FF:000019">
    <property type="entry name" value="Polyketide synthase type I"/>
    <property type="match status" value="1"/>
</dbReference>
<dbReference type="Gene3D" id="3.40.366.10">
    <property type="entry name" value="Malonyl-Coenzyme A Acyl Carrier Protein, domain 2"/>
    <property type="match status" value="1"/>
</dbReference>
<dbReference type="Pfam" id="PF14765">
    <property type="entry name" value="PS-DH"/>
    <property type="match status" value="1"/>
</dbReference>
<dbReference type="InterPro" id="IPR014043">
    <property type="entry name" value="Acyl_transferase_dom"/>
</dbReference>
<dbReference type="Pfam" id="PF00109">
    <property type="entry name" value="ketoacyl-synt"/>
    <property type="match status" value="1"/>
</dbReference>
<dbReference type="InterPro" id="IPR006162">
    <property type="entry name" value="Ppantetheine_attach_site"/>
</dbReference>
<dbReference type="Gene3D" id="3.40.47.10">
    <property type="match status" value="1"/>
</dbReference>
<dbReference type="GO" id="GO:0006633">
    <property type="term" value="P:fatty acid biosynthetic process"/>
    <property type="evidence" value="ECO:0007669"/>
    <property type="project" value="InterPro"/>
</dbReference>
<dbReference type="CDD" id="cd02440">
    <property type="entry name" value="AdoMet_MTases"/>
    <property type="match status" value="1"/>
</dbReference>
<dbReference type="Pfam" id="PF08242">
    <property type="entry name" value="Methyltransf_12"/>
    <property type="match status" value="1"/>
</dbReference>
<keyword evidence="1" id="KW-0596">Phosphopantetheine</keyword>
<name>A0A1B8GJG5_9PEZI</name>
<dbReference type="InterPro" id="IPR001227">
    <property type="entry name" value="Ac_transferase_dom_sf"/>
</dbReference>
<keyword evidence="6" id="KW-0511">Multifunctional enzyme</keyword>
<dbReference type="InterPro" id="IPR049900">
    <property type="entry name" value="PKS_mFAS_DH"/>
</dbReference>
<evidence type="ECO:0000256" key="5">
    <source>
        <dbReference type="ARBA" id="ARBA00023002"/>
    </source>
</evidence>
<dbReference type="InterPro" id="IPR014030">
    <property type="entry name" value="Ketoacyl_synth_N"/>
</dbReference>
<dbReference type="SUPFAM" id="SSF53335">
    <property type="entry name" value="S-adenosyl-L-methionine-dependent methyltransferases"/>
    <property type="match status" value="1"/>
</dbReference>
<evidence type="ECO:0000256" key="8">
    <source>
        <dbReference type="PROSITE-ProRule" id="PRU01363"/>
    </source>
</evidence>
<dbReference type="Pfam" id="PF23114">
    <property type="entry name" value="NAD-bd_HRPKS_sdrA"/>
    <property type="match status" value="1"/>
</dbReference>
<dbReference type="InterPro" id="IPR013968">
    <property type="entry name" value="PKS_KR"/>
</dbReference>
<feature type="region of interest" description="Disordered" evidence="9">
    <location>
        <begin position="27"/>
        <end position="50"/>
    </location>
</feature>
<dbReference type="RefSeq" id="XP_018129701.1">
    <property type="nucleotide sequence ID" value="XM_018276125.2"/>
</dbReference>
<dbReference type="InterPro" id="IPR029063">
    <property type="entry name" value="SAM-dependent_MTases_sf"/>
</dbReference>
<evidence type="ECO:0000256" key="7">
    <source>
        <dbReference type="ARBA" id="ARBA00023315"/>
    </source>
</evidence>
<dbReference type="InterPro" id="IPR014031">
    <property type="entry name" value="Ketoacyl_synth_C"/>
</dbReference>
<dbReference type="FunFam" id="3.40.50.720:FF:000209">
    <property type="entry name" value="Polyketide synthase Pks12"/>
    <property type="match status" value="1"/>
</dbReference>
<dbReference type="InterPro" id="IPR050091">
    <property type="entry name" value="PKS_NRPS_Biosynth_Enz"/>
</dbReference>
<accession>A0A1B8GJG5</accession>
<evidence type="ECO:0000256" key="3">
    <source>
        <dbReference type="ARBA" id="ARBA00022679"/>
    </source>
</evidence>
<dbReference type="PROSITE" id="PS00012">
    <property type="entry name" value="PHOSPHOPANTETHEINE"/>
    <property type="match status" value="1"/>
</dbReference>
<feature type="region of interest" description="C-terminal hotdog fold" evidence="8">
    <location>
        <begin position="1173"/>
        <end position="1329"/>
    </location>
</feature>
<proteinExistence type="predicted"/>
<dbReference type="Pfam" id="PF13602">
    <property type="entry name" value="ADH_zinc_N_2"/>
    <property type="match status" value="1"/>
</dbReference>
<dbReference type="SMART" id="SM00827">
    <property type="entry name" value="PKS_AT"/>
    <property type="match status" value="1"/>
</dbReference>
<dbReference type="Pfam" id="PF23297">
    <property type="entry name" value="ACP_SdgA_C"/>
    <property type="match status" value="1"/>
</dbReference>
<dbReference type="GO" id="GO:0030639">
    <property type="term" value="P:polyketide biosynthetic process"/>
    <property type="evidence" value="ECO:0007669"/>
    <property type="project" value="UniProtKB-ARBA"/>
</dbReference>
<dbReference type="GO" id="GO:0031177">
    <property type="term" value="F:phosphopantetheine binding"/>
    <property type="evidence" value="ECO:0007669"/>
    <property type="project" value="InterPro"/>
</dbReference>
<dbReference type="SUPFAM" id="SSF55048">
    <property type="entry name" value="Probable ACP-binding domain of malonyl-CoA ACP transacylase"/>
    <property type="match status" value="1"/>
</dbReference>
<dbReference type="Pfam" id="PF08240">
    <property type="entry name" value="ADH_N"/>
    <property type="match status" value="1"/>
</dbReference>
<dbReference type="Proteomes" id="UP000091956">
    <property type="component" value="Unassembled WGS sequence"/>
</dbReference>
<dbReference type="Pfam" id="PF07993">
    <property type="entry name" value="NAD_binding_4"/>
    <property type="match status" value="1"/>
</dbReference>
<dbReference type="SMART" id="SM00822">
    <property type="entry name" value="PKS_KR"/>
    <property type="match status" value="1"/>
</dbReference>
<dbReference type="CDD" id="cd00833">
    <property type="entry name" value="PKS"/>
    <property type="match status" value="1"/>
</dbReference>
<evidence type="ECO:0000259" key="12">
    <source>
        <dbReference type="PROSITE" id="PS52019"/>
    </source>
</evidence>
<dbReference type="PROSITE" id="PS52019">
    <property type="entry name" value="PKS_MFAS_DH"/>
    <property type="match status" value="1"/>
</dbReference>
<evidence type="ECO:0000256" key="9">
    <source>
        <dbReference type="SAM" id="MobiDB-lite"/>
    </source>
</evidence>
<reference evidence="13 14" key="1">
    <citation type="submission" date="2016-03" db="EMBL/GenBank/DDBJ databases">
        <title>Comparative genomics of Pseudogymnoascus destructans, the fungus causing white-nose syndrome of bats.</title>
        <authorList>
            <person name="Palmer J.M."/>
            <person name="Drees K.P."/>
            <person name="Foster J.T."/>
            <person name="Lindner D.L."/>
        </authorList>
    </citation>
    <scope>NUCLEOTIDE SEQUENCE [LARGE SCALE GENOMIC DNA]</scope>
    <source>
        <strain evidence="13 14">UAMH 10579</strain>
    </source>
</reference>
<feature type="region of interest" description="N-terminal hotdog fold" evidence="8">
    <location>
        <begin position="1008"/>
        <end position="1144"/>
    </location>
</feature>
<dbReference type="InterPro" id="IPR020843">
    <property type="entry name" value="ER"/>
</dbReference>
<evidence type="ECO:0000256" key="6">
    <source>
        <dbReference type="ARBA" id="ARBA00023268"/>
    </source>
</evidence>
<dbReference type="Pfam" id="PF02801">
    <property type="entry name" value="Ketoacyl-synt_C"/>
    <property type="match status" value="1"/>
</dbReference>
<gene>
    <name evidence="13" type="ORF">VE01_06685</name>
</gene>
<dbReference type="SMART" id="SM00825">
    <property type="entry name" value="PKS_KS"/>
    <property type="match status" value="1"/>
</dbReference>
<evidence type="ECO:0000259" key="10">
    <source>
        <dbReference type="PROSITE" id="PS50075"/>
    </source>
</evidence>
<dbReference type="InterPro" id="IPR018201">
    <property type="entry name" value="Ketoacyl_synth_AS"/>
</dbReference>
<feature type="active site" description="Proton donor; for dehydratase activity" evidence="8">
    <location>
        <position position="1238"/>
    </location>
</feature>
<dbReference type="Gene3D" id="3.30.70.3290">
    <property type="match status" value="1"/>
</dbReference>
<protein>
    <submittedName>
        <fullName evidence="13">Type I Iterative Polyketide synthase (PKS)</fullName>
    </submittedName>
</protein>
<keyword evidence="7" id="KW-0012">Acyltransferase</keyword>
<evidence type="ECO:0000256" key="2">
    <source>
        <dbReference type="ARBA" id="ARBA00022553"/>
    </source>
</evidence>
<dbReference type="PANTHER" id="PTHR43775">
    <property type="entry name" value="FATTY ACID SYNTHASE"/>
    <property type="match status" value="1"/>
</dbReference>
<dbReference type="InterPro" id="IPR011032">
    <property type="entry name" value="GroES-like_sf"/>
</dbReference>
<dbReference type="InterPro" id="IPR056501">
    <property type="entry name" value="NAD-bd_HRPKS_sdrA"/>
</dbReference>
<dbReference type="Gene3D" id="3.40.50.720">
    <property type="entry name" value="NAD(P)-binding Rossmann-like Domain"/>
    <property type="match status" value="2"/>
</dbReference>
<feature type="domain" description="Carrier" evidence="10">
    <location>
        <begin position="2534"/>
        <end position="2611"/>
    </location>
</feature>
<dbReference type="PROSITE" id="PS00606">
    <property type="entry name" value="KS3_1"/>
    <property type="match status" value="1"/>
</dbReference>
<evidence type="ECO:0000313" key="13">
    <source>
        <dbReference type="EMBL" id="OBT95968.1"/>
    </source>
</evidence>
<keyword evidence="3" id="KW-0808">Transferase</keyword>
<dbReference type="SUPFAM" id="SSF52151">
    <property type="entry name" value="FabD/lysophospholipase-like"/>
    <property type="match status" value="1"/>
</dbReference>
<dbReference type="GO" id="GO:0016491">
    <property type="term" value="F:oxidoreductase activity"/>
    <property type="evidence" value="ECO:0007669"/>
    <property type="project" value="UniProtKB-KW"/>
</dbReference>
<dbReference type="InterPro" id="IPR036291">
    <property type="entry name" value="NAD(P)-bd_dom_sf"/>
</dbReference>
<dbReference type="SMART" id="SM00829">
    <property type="entry name" value="PKS_ER"/>
    <property type="match status" value="1"/>
</dbReference>
<dbReference type="InterPro" id="IPR016039">
    <property type="entry name" value="Thiolase-like"/>
</dbReference>
<evidence type="ECO:0000259" key="11">
    <source>
        <dbReference type="PROSITE" id="PS52004"/>
    </source>
</evidence>
<evidence type="ECO:0000313" key="14">
    <source>
        <dbReference type="Proteomes" id="UP000091956"/>
    </source>
</evidence>
<dbReference type="Gene3D" id="3.90.180.10">
    <property type="entry name" value="Medium-chain alcohol dehydrogenases, catalytic domain"/>
    <property type="match status" value="1"/>
</dbReference>
<dbReference type="SUPFAM" id="SSF53901">
    <property type="entry name" value="Thiolase-like"/>
    <property type="match status" value="1"/>
</dbReference>
<dbReference type="Pfam" id="PF16197">
    <property type="entry name" value="KAsynt_C_assoc"/>
    <property type="match status" value="1"/>
</dbReference>
<feature type="active site" description="Proton acceptor; for dehydratase activity" evidence="8">
    <location>
        <position position="1040"/>
    </location>
</feature>
<sequence>MQRSTEPKHVGAADCLSFKTHEIASSGGGANSHASSISASTSPVNDFDGGPDRLSTVPMSLIDSSVKDARTPIAIIGMSCRFPGDATSPEKLWELCSEARDAWSEFPADRFNASAFYHPNIDRNGVMNTRGGYFLKQDLSRFDAQFFNVSPNEAKAMDPQQRMQLECAYEALENAGIPLGNLSGSNTSVFTASFTKDYTEMLERDPERGPLYQALGNAQSIMANRISYFFNLNGPSIAVDTACSASLVAVHLACQSLRCGESKQAIVGGANLIFSPDMMIKMTPMRFFSPDGKCYTFDHRATGYARGEGVACIVLKPLNDAIRDGDPIRAVIRESGVNQDGRTSGITLPSGEAQERLIKSTYLRAGLDPLDTGYVEGHGTGTPAGDPIEAAAIANTLGLGRPADKPLRIGSIKTNVGHLEGASGLAGIIKAVMMLEKGLIPPSLNFERANLRIPLEEWNLTVPLHLEPWPSAGPRRVSVNSFGFGGTNAHAILEDSYHYLSSRGWKGSHRTAPPLVAAAQDASICGGDDRGRVFVLTSNDQQCCELLIRNLTDYLQEKMVAQPSNWLIDLAYTLGQRRSVLPWKVAVPANSPADLLKTLQGQIKPSRTSKVPRLGFVFTGQGAQWYAMGRELIDAYPIFKSALVAAQSHLEILGATWSIFDELSRDAQSTRVNIASISQPLSTAIQIALVDLLASWGVKPIAVVGHSSGEAAAAYAANALTMESAISISYFRGLLTMTMAEKSTQLQGAMMAVGLSQEHAETHISTITSGRIVVACINSPLSVTVSGDAAAVDELHKMLECEGIFARKLKIDTAYHSHHMQSIENDYLLALRELSTNSSTVIGYWSSVTGNLAESTELDAPYWVRHMVSPVRFSESLRNLCLEPGRDPQYRLDASGVAVDLLVEIGPHSALAGPIKQTLATSELRGAGIAYAPTLVRNTDAVRAALQLVCTLFASGYPVDLDAVNFPNGAESRQVIVDLPPYPWNHMASHWHESRLSLNYRFRQHPRHDLLGAPVPDFNDLEPKWRNIIRVSDIPWVKDHKIQSSILYPAAGFVAMAIEAALQCKGLQGELVTGYRLRDVRFSKALVIPETAEGIETSFTLRPSTDNNLSSLETWQEFRVFSHNGQEGWSEHCRGFILTEIASQPTEVDGGRQAEEAETSSQLRFANAVSLCTESVDIGNVYESLESAGVQFGDTFRNFVNIRQGPHQALCTVSIPDTSAVMPHRFEYPHVVHPATLDAVFQAIFPALTRGNAQLQDPVLPTFIGELFISRDINNSPGHRFLVHASASRNGAREVKATIGVVDASELNSKPVIEIKGLTCVFLRNTNPVDQEEARRLCFKLCWEPDVDSIKRETAKRLWGAEQDPTDSATISNLELASVYYMQDALEVLTDADYQSMEAHHQLYYNWMKYQCKLATEGGLKHVTALGLAAGLEQRKETLSVAQASSVDGQLLCRVGGSLARILRREIQPLELMLEDDLLHEFYGKAIGADRYSIQVASYVDKLAHKRPNMSILEIGAGTGGGTLPVLQTLGGYSGKSARFIHYDFTDISSGFFEKAQEKFADWGGLISFKKLNIECDPVTQGFENGKYDLVIAANVLHATRNMDNTMKNVRKLLKPNGKIILLEITHVLLRASVVFGTLPGWWLGTEECRKMGPTLSEDSWGTLLQRQGFTGLDVCVWDYPSEQDHLTSLIASTATDGHEPRYPAALIVHDGSPVGVSLDALRASLESLTGECIAVSSLEDAQGDGKVCIFLGELHTPLLRQPQPDQFDHIKGIFSTARGVLWLSRGGTVLCETPAVSLITGLARALRCESQASKFVTLDLDAQRQLDEQGAAQVILDVFRSAFDLNAEEQICDVEFAERDGAIFIPRVLEDISMNKSVMAATRQLSAEIQPFQQPNRFLRLEIEKPGLLDTLRFVDNPTMAPPLPDDEVEIEIRACGLNFHDIMISMGQITEEPLGCECSGVLTRLGKNVAGFIVGDRVCAWAGGAFSNSLRTAGAVVQRIPDDMTFEEAASIPVAYCTAYISLYDTAGLQRGESVLIHSAAGGVGQAAIALSRLIGAEIFVTVGTANKKKFLMEQYGIPGDHIFSSRDTSFAAGIMRMTHNRGVDVILNSLAGEALRQTWHCVAMFGRFVEIGKRDMIANSRLEMAPFMRHVTFASIDLEAIFYHRMSHGAKTLSEIMKMFRGKVLSPITPITVFSMSEIEAAFRLMQSGKHTGKIVVIPKAEDQVKVIPRAVVQPYFRDDASYLLVGGLGGLGRAIARWMMQHGAKNIIFLSRSGLDKESARQIVRDLEEGGVNVATYNCDVSSEAQLAKALEEIARRMPAIRGVIQCAMVLKDTLYEKMGVEDYERVLRPKVQGSWNLHEQLSKSELDFFVMLASAVSVSGNPGQSNYAAASSFQDALSHYRTAQGLPAVTLDLGVIVGAGFVSENEGARTSLKRQGYADIHVEELMAILQSAITRSGGDQACQIVTGLYTREILDSKLGQTAPTGDIPFWFRDPKFSHLLPRSATLLGEPTDTAVSVRHSLERAKTTSEASQIVCEAIIAKLSKSLMIPRDDINSDRPIAAYGVDSLVAVELRNWMLREMKADVPLFEILGNASLLVLSRRVALKSQLLSAIILEGEGIEAIEGIQFNPGRVGHSENLVEESRAQKMRALVEKYSMDLPVARHSPVQDDTWSVILTGSTGSLGSHLLESLLAHPKVGKVICLNRSVCSHQRQVDINTGRGLTTNLAADRVEFYQVNLGERELGLTANEYGLLLSSATHIIHNAWQVDFVSSIESFDVHIRGVRHLIDLSVASKKAANFYFISSASTVTNWLENHTGKVPEEIIYDYSAATPLGYCESKHVAERLLDLASARSAVPVTVIRVGQIAGPTQEQGVWNKREWLPSLVSSSKYLGLLPETLGAIDTVDWIPVDVLSKIIVELVGASETKPPVKPRVYHVLNPRITSWKTLLPTVQAHLNRGQTNIQIVPFTVWIDALQASATDPALRVTRNPALTLVEFHHRQSTTRSGSIARLDVRQAVAASNSLEALEVVGPQWMAIWMKQWNF</sequence>
<keyword evidence="2" id="KW-0597">Phosphoprotein</keyword>
<dbReference type="PANTHER" id="PTHR43775:SF29">
    <property type="entry name" value="ASPERFURANONE POLYKETIDE SYNTHASE AFOG-RELATED"/>
    <property type="match status" value="1"/>
</dbReference>
<feature type="compositionally biased region" description="Low complexity" evidence="9">
    <location>
        <begin position="31"/>
        <end position="42"/>
    </location>
</feature>
<dbReference type="InterPro" id="IPR013217">
    <property type="entry name" value="Methyltransf_12"/>
</dbReference>
<dbReference type="EMBL" id="KV460231">
    <property type="protein sequence ID" value="OBT95968.1"/>
    <property type="molecule type" value="Genomic_DNA"/>
</dbReference>
<dbReference type="InterPro" id="IPR020806">
    <property type="entry name" value="PKS_PP-bd"/>
</dbReference>
<dbReference type="PROSITE" id="PS50075">
    <property type="entry name" value="CARRIER"/>
    <property type="match status" value="1"/>
</dbReference>
<dbReference type="SMART" id="SM00823">
    <property type="entry name" value="PKS_PP"/>
    <property type="match status" value="1"/>
</dbReference>
<evidence type="ECO:0000256" key="1">
    <source>
        <dbReference type="ARBA" id="ARBA00022450"/>
    </source>
</evidence>
<dbReference type="InterPro" id="IPR049552">
    <property type="entry name" value="PKS_DH_N"/>
</dbReference>
<evidence type="ECO:0000256" key="4">
    <source>
        <dbReference type="ARBA" id="ARBA00022857"/>
    </source>
</evidence>
<dbReference type="Pfam" id="PF21089">
    <property type="entry name" value="PKS_DH_N"/>
    <property type="match status" value="1"/>
</dbReference>
<dbReference type="GO" id="GO:1901336">
    <property type="term" value="P:lactone biosynthetic process"/>
    <property type="evidence" value="ECO:0007669"/>
    <property type="project" value="UniProtKB-ARBA"/>
</dbReference>
<dbReference type="InterPro" id="IPR016035">
    <property type="entry name" value="Acyl_Trfase/lysoPLipase"/>
</dbReference>
<dbReference type="SUPFAM" id="SSF47336">
    <property type="entry name" value="ACP-like"/>
    <property type="match status" value="1"/>
</dbReference>
<dbReference type="PROSITE" id="PS52004">
    <property type="entry name" value="KS3_2"/>
    <property type="match status" value="1"/>
</dbReference>
<dbReference type="Gene3D" id="3.10.129.110">
    <property type="entry name" value="Polyketide synthase dehydratase"/>
    <property type="match status" value="1"/>
</dbReference>
<dbReference type="SUPFAM" id="SSF51735">
    <property type="entry name" value="NAD(P)-binding Rossmann-fold domains"/>
    <property type="match status" value="3"/>
</dbReference>
<organism evidence="13 14">
    <name type="scientific">Pseudogymnoascus verrucosus</name>
    <dbReference type="NCBI Taxonomy" id="342668"/>
    <lineage>
        <taxon>Eukaryota</taxon>
        <taxon>Fungi</taxon>
        <taxon>Dikarya</taxon>
        <taxon>Ascomycota</taxon>
        <taxon>Pezizomycotina</taxon>
        <taxon>Leotiomycetes</taxon>
        <taxon>Thelebolales</taxon>
        <taxon>Thelebolaceae</taxon>
        <taxon>Pseudogymnoascus</taxon>
    </lineage>
</organism>
<keyword evidence="14" id="KW-1185">Reference proteome</keyword>
<dbReference type="Pfam" id="PF00698">
    <property type="entry name" value="Acyl_transf_1"/>
    <property type="match status" value="1"/>
</dbReference>
<reference evidence="14" key="2">
    <citation type="journal article" date="2018" name="Nat. Commun.">
        <title>Extreme sensitivity to ultraviolet light in the fungal pathogen causing white-nose syndrome of bats.</title>
        <authorList>
            <person name="Palmer J.M."/>
            <person name="Drees K.P."/>
            <person name="Foster J.T."/>
            <person name="Lindner D.L."/>
        </authorList>
    </citation>
    <scope>NUCLEOTIDE SEQUENCE [LARGE SCALE GENOMIC DNA]</scope>
    <source>
        <strain evidence="14">UAMH 10579</strain>
    </source>
</reference>
<dbReference type="Gene3D" id="3.40.50.150">
    <property type="entry name" value="Vaccinia Virus protein VP39"/>
    <property type="match status" value="1"/>
</dbReference>
<dbReference type="InterPro" id="IPR009081">
    <property type="entry name" value="PP-bd_ACP"/>
</dbReference>
<dbReference type="Gene3D" id="1.10.1200.10">
    <property type="entry name" value="ACP-like"/>
    <property type="match status" value="1"/>
</dbReference>
<dbReference type="OrthoDB" id="329835at2759"/>
<keyword evidence="5" id="KW-0560">Oxidoreductase</keyword>
<dbReference type="InterPro" id="IPR036736">
    <property type="entry name" value="ACP-like_sf"/>
</dbReference>
<dbReference type="InterPro" id="IPR020807">
    <property type="entry name" value="PKS_DH"/>
</dbReference>
<dbReference type="GO" id="GO:0004315">
    <property type="term" value="F:3-oxoacyl-[acyl-carrier-protein] synthase activity"/>
    <property type="evidence" value="ECO:0007669"/>
    <property type="project" value="InterPro"/>
</dbReference>
<feature type="domain" description="Ketosynthase family 3 (KS3)" evidence="11">
    <location>
        <begin position="70"/>
        <end position="495"/>
    </location>
</feature>
<dbReference type="InterPro" id="IPR013154">
    <property type="entry name" value="ADH-like_N"/>
</dbReference>
<dbReference type="CDD" id="cd05195">
    <property type="entry name" value="enoyl_red"/>
    <property type="match status" value="1"/>
</dbReference>
<dbReference type="GeneID" id="28840071"/>
<dbReference type="InterPro" id="IPR013120">
    <property type="entry name" value="FAR_NAD-bd"/>
</dbReference>
<keyword evidence="4" id="KW-0521">NADP</keyword>
<dbReference type="SMART" id="SM00826">
    <property type="entry name" value="PKS_DH"/>
    <property type="match status" value="1"/>
</dbReference>
<dbReference type="SUPFAM" id="SSF50129">
    <property type="entry name" value="GroES-like"/>
    <property type="match status" value="1"/>
</dbReference>
<dbReference type="InterPro" id="IPR032821">
    <property type="entry name" value="PKS_assoc"/>
</dbReference>
<dbReference type="GO" id="GO:0004312">
    <property type="term" value="F:fatty acid synthase activity"/>
    <property type="evidence" value="ECO:0007669"/>
    <property type="project" value="TreeGrafter"/>
</dbReference>